<dbReference type="InterPro" id="IPR046396">
    <property type="entry name" value="Transporter_DabB"/>
</dbReference>
<keyword evidence="6 7" id="KW-0472">Membrane</keyword>
<feature type="domain" description="NADH:quinone oxidoreductase/Mrp antiporter transmembrane" evidence="9">
    <location>
        <begin position="142"/>
        <end position="361"/>
    </location>
</feature>
<feature type="transmembrane region" description="Helical" evidence="7">
    <location>
        <begin position="42"/>
        <end position="64"/>
    </location>
</feature>
<dbReference type="Pfam" id="PF00662">
    <property type="entry name" value="Proton_antipo_N"/>
    <property type="match status" value="1"/>
</dbReference>
<keyword evidence="3 7" id="KW-1003">Cell membrane</keyword>
<dbReference type="Pfam" id="PF00361">
    <property type="entry name" value="Proton_antipo_M"/>
    <property type="match status" value="1"/>
</dbReference>
<evidence type="ECO:0000313" key="12">
    <source>
        <dbReference type="Proteomes" id="UP000027059"/>
    </source>
</evidence>
<feature type="transmembrane region" description="Helical" evidence="7">
    <location>
        <begin position="285"/>
        <end position="304"/>
    </location>
</feature>
<dbReference type="RefSeq" id="WP_038507264.1">
    <property type="nucleotide sequence ID" value="NZ_CP007243.1"/>
</dbReference>
<feature type="transmembrane region" description="Helical" evidence="7">
    <location>
        <begin position="6"/>
        <end position="30"/>
    </location>
</feature>
<dbReference type="PRINTS" id="PR01434">
    <property type="entry name" value="NADHDHGNASE5"/>
</dbReference>
<evidence type="ECO:0000259" key="10">
    <source>
        <dbReference type="Pfam" id="PF00662"/>
    </source>
</evidence>
<feature type="transmembrane region" description="Helical" evidence="7">
    <location>
        <begin position="255"/>
        <end position="273"/>
    </location>
</feature>
<keyword evidence="4 7" id="KW-0812">Transmembrane</keyword>
<sequence>MTDNSATLASAMMLVTPWPLLLSGLVLGLWANRRPRLFRKIVFGSAVFALIAAIGSAVATAIGWSRPATYFSFVLPDKLGVFKINIAVNPLTVTMLLLVAFVGMIVSHYSRTYMDGDAREGQFHRWLALTLGSFFTLIVVGNMWAFFVSWIATSLFLHELLAFYRDRPGAILAARKKYVLHRLADASLLGAIVLLVRTLDTSDFSGLGPALRSLHGPFPAGLSIAGALIVLAAVLKSAQFPFHGWLIQVMEAPTPVSALLHAGIIYTGAFLLLRMSPLLNLENGARDTLVLTGLLSIALTSLMMVTETNIKESLAYSTCAQMGFMLMECGLGLYTLAVLHIVSHSVYKAHAFLASGSVVDHFRAPSLFPASARASALRAIFGLSVGLGMTFAIGTGFGISFSRQPALVVLGIILSVAVSRLMLQVLDMQHAGTGRLFLDTALMSAAVCTAYFGLHRLFDLFLGTLLPTAPFPETPFQSGLLGAVAGVFLGLFLVQQFLPRILEKPFGRAAYVHLSNGFYIDILIARLVKEPAPAQARLHQPRTSRTHQSEVLS</sequence>
<feature type="transmembrane region" description="Helical" evidence="7">
    <location>
        <begin position="126"/>
        <end position="158"/>
    </location>
</feature>
<feature type="transmembrane region" description="Helical" evidence="7">
    <location>
        <begin position="435"/>
        <end position="454"/>
    </location>
</feature>
<dbReference type="GO" id="GO:0005886">
    <property type="term" value="C:plasma membrane"/>
    <property type="evidence" value="ECO:0007669"/>
    <property type="project" value="UniProtKB-SubCell"/>
</dbReference>
<dbReference type="InterPro" id="IPR003945">
    <property type="entry name" value="NU5C-like"/>
</dbReference>
<dbReference type="HAMAP" id="MF_00862">
    <property type="entry name" value="DabB"/>
    <property type="match status" value="1"/>
</dbReference>
<evidence type="ECO:0000256" key="8">
    <source>
        <dbReference type="RuleBase" id="RU000320"/>
    </source>
</evidence>
<dbReference type="InterPro" id="IPR001516">
    <property type="entry name" value="Proton_antipo_N"/>
</dbReference>
<comment type="similarity">
    <text evidence="7">Belongs to the inorganic carbon transporter (TC 9.A.2) DabB family.</text>
</comment>
<dbReference type="GO" id="GO:0012505">
    <property type="term" value="C:endomembrane system"/>
    <property type="evidence" value="ECO:0007669"/>
    <property type="project" value="UniProtKB-SubCell"/>
</dbReference>
<feature type="transmembrane region" description="Helical" evidence="7">
    <location>
        <begin position="376"/>
        <end position="399"/>
    </location>
</feature>
<evidence type="ECO:0000256" key="5">
    <source>
        <dbReference type="ARBA" id="ARBA00022989"/>
    </source>
</evidence>
<evidence type="ECO:0000256" key="4">
    <source>
        <dbReference type="ARBA" id="ARBA00022692"/>
    </source>
</evidence>
<dbReference type="AlphaFoldDB" id="A0A059XUS7"/>
<dbReference type="Proteomes" id="UP000027059">
    <property type="component" value="Chromosome"/>
</dbReference>
<dbReference type="GO" id="GO:0003954">
    <property type="term" value="F:NADH dehydrogenase activity"/>
    <property type="evidence" value="ECO:0007669"/>
    <property type="project" value="TreeGrafter"/>
</dbReference>
<reference evidence="12" key="1">
    <citation type="submission" date="2014-02" db="EMBL/GenBank/DDBJ databases">
        <title>Complete genome sequence and comparative genomic analysis of the nitrogen-fixing bacterium Leptospirillum ferriphilum YSK.</title>
        <authorList>
            <person name="Guo X."/>
            <person name="Yin H."/>
            <person name="Liang Y."/>
            <person name="Hu Q."/>
            <person name="Ma L."/>
            <person name="Xiao Y."/>
            <person name="Zhang X."/>
            <person name="Qiu G."/>
            <person name="Liu X."/>
        </authorList>
    </citation>
    <scope>NUCLEOTIDE SEQUENCE [LARGE SCALE GENOMIC DNA]</scope>
    <source>
        <strain evidence="12">YSK</strain>
    </source>
</reference>
<organism evidence="11 12">
    <name type="scientific">Leptospirillum ferriphilum YSK</name>
    <dbReference type="NCBI Taxonomy" id="1441628"/>
    <lineage>
        <taxon>Bacteria</taxon>
        <taxon>Pseudomonadati</taxon>
        <taxon>Nitrospirota</taxon>
        <taxon>Nitrospiria</taxon>
        <taxon>Nitrospirales</taxon>
        <taxon>Nitrospiraceae</taxon>
        <taxon>Leptospirillum</taxon>
    </lineage>
</organism>
<feature type="transmembrane region" description="Helical" evidence="7">
    <location>
        <begin position="474"/>
        <end position="494"/>
    </location>
</feature>
<keyword evidence="12" id="KW-1185">Reference proteome</keyword>
<feature type="transmembrane region" description="Helical" evidence="7">
    <location>
        <begin position="217"/>
        <end position="235"/>
    </location>
</feature>
<proteinExistence type="inferred from homology"/>
<dbReference type="EMBL" id="CP007243">
    <property type="protein sequence ID" value="AIA30805.1"/>
    <property type="molecule type" value="Genomic_DNA"/>
</dbReference>
<dbReference type="PANTHER" id="PTHR42829">
    <property type="entry name" value="NADH-UBIQUINONE OXIDOREDUCTASE CHAIN 5"/>
    <property type="match status" value="1"/>
</dbReference>
<keyword evidence="5 7" id="KW-1133">Transmembrane helix</keyword>
<feature type="transmembrane region" description="Helical" evidence="7">
    <location>
        <begin position="324"/>
        <end position="342"/>
    </location>
</feature>
<feature type="domain" description="NADH-Ubiquinone oxidoreductase (complex I) chain 5 N-terminal" evidence="10">
    <location>
        <begin position="83"/>
        <end position="123"/>
    </location>
</feature>
<evidence type="ECO:0000256" key="6">
    <source>
        <dbReference type="ARBA" id="ARBA00023136"/>
    </source>
</evidence>
<evidence type="ECO:0000256" key="7">
    <source>
        <dbReference type="HAMAP-Rule" id="MF_00862"/>
    </source>
</evidence>
<evidence type="ECO:0000256" key="1">
    <source>
        <dbReference type="ARBA" id="ARBA00004127"/>
    </source>
</evidence>
<dbReference type="HOGENOM" id="CLU_007100_11_1_0"/>
<name>A0A059XUS7_9BACT</name>
<evidence type="ECO:0000256" key="2">
    <source>
        <dbReference type="ARBA" id="ARBA00022448"/>
    </source>
</evidence>
<evidence type="ECO:0000259" key="9">
    <source>
        <dbReference type="Pfam" id="PF00361"/>
    </source>
</evidence>
<gene>
    <name evidence="7" type="primary">dabB</name>
    <name evidence="11" type="ORF">Y981_08785</name>
</gene>
<feature type="transmembrane region" description="Helical" evidence="7">
    <location>
        <begin position="84"/>
        <end position="106"/>
    </location>
</feature>
<accession>A0A059XUS7</accession>
<dbReference type="PANTHER" id="PTHR42829:SF1">
    <property type="entry name" value="INORGANIC CARBON TRANSPORTER SUBUNIT DABB-RELATED"/>
    <property type="match status" value="1"/>
</dbReference>
<evidence type="ECO:0000313" key="11">
    <source>
        <dbReference type="EMBL" id="AIA30805.1"/>
    </source>
</evidence>
<reference evidence="11 12" key="2">
    <citation type="journal article" date="2015" name="Biomed. Res. Int.">
        <title>Effects of Arsenite Resistance on the Growth and Functional Gene Expression of Leptospirillum ferriphilum and Acidithiobacillus thiooxidans in Pure Culture and Coculture.</title>
        <authorList>
            <person name="Jiang H."/>
            <person name="Liang Y."/>
            <person name="Yin H."/>
            <person name="Xiao Y."/>
            <person name="Guo X."/>
            <person name="Xu Y."/>
            <person name="Hu Q."/>
            <person name="Liu H."/>
            <person name="Liu X."/>
        </authorList>
    </citation>
    <scope>NUCLEOTIDE SEQUENCE [LARGE SCALE GENOMIC DNA]</scope>
    <source>
        <strain evidence="11 12">YSK</strain>
    </source>
</reference>
<dbReference type="OrthoDB" id="9811798at2"/>
<dbReference type="KEGG" id="lfp:Y981_08785"/>
<dbReference type="GO" id="GO:0042773">
    <property type="term" value="P:ATP synthesis coupled electron transport"/>
    <property type="evidence" value="ECO:0007669"/>
    <property type="project" value="InterPro"/>
</dbReference>
<dbReference type="GO" id="GO:0015990">
    <property type="term" value="P:electron transport coupled proton transport"/>
    <property type="evidence" value="ECO:0007669"/>
    <property type="project" value="TreeGrafter"/>
</dbReference>
<comment type="subcellular location">
    <subcellularLocation>
        <location evidence="7">Cell membrane</location>
        <topology evidence="7">Multi-pass membrane protein</topology>
    </subcellularLocation>
    <subcellularLocation>
        <location evidence="1">Endomembrane system</location>
        <topology evidence="1">Multi-pass membrane protein</topology>
    </subcellularLocation>
    <subcellularLocation>
        <location evidence="8">Membrane</location>
        <topology evidence="8">Multi-pass membrane protein</topology>
    </subcellularLocation>
</comment>
<comment type="subunit">
    <text evidence="7">Forms a complex with DabA.</text>
</comment>
<dbReference type="GO" id="GO:0008137">
    <property type="term" value="F:NADH dehydrogenase (ubiquinone) activity"/>
    <property type="evidence" value="ECO:0007669"/>
    <property type="project" value="InterPro"/>
</dbReference>
<evidence type="ECO:0000256" key="3">
    <source>
        <dbReference type="ARBA" id="ARBA00022475"/>
    </source>
</evidence>
<comment type="function">
    <text evidence="7">Part of an energy-coupled inorganic carbon pump.</text>
</comment>
<dbReference type="InterPro" id="IPR001750">
    <property type="entry name" value="ND/Mrp_TM"/>
</dbReference>
<protein>
    <recommendedName>
        <fullName evidence="7">Probable inorganic carbon transporter subunit DabB</fullName>
    </recommendedName>
</protein>
<keyword evidence="2 7" id="KW-0813">Transport</keyword>
<feature type="transmembrane region" description="Helical" evidence="7">
    <location>
        <begin position="405"/>
        <end position="423"/>
    </location>
</feature>